<keyword evidence="2" id="KW-0413">Isomerase</keyword>
<organism evidence="2 3">
    <name type="scientific">Chryseolinea serpens</name>
    <dbReference type="NCBI Taxonomy" id="947013"/>
    <lineage>
        <taxon>Bacteria</taxon>
        <taxon>Pseudomonadati</taxon>
        <taxon>Bacteroidota</taxon>
        <taxon>Cytophagia</taxon>
        <taxon>Cytophagales</taxon>
        <taxon>Fulvivirgaceae</taxon>
        <taxon>Chryseolinea</taxon>
    </lineage>
</organism>
<accession>A0A1M5UR33</accession>
<dbReference type="OrthoDB" id="672913at2"/>
<dbReference type="Gene3D" id="3.10.450.50">
    <property type="match status" value="1"/>
</dbReference>
<gene>
    <name evidence="2" type="ORF">SAMN04488109_4849</name>
</gene>
<dbReference type="EMBL" id="FQWQ01000003">
    <property type="protein sequence ID" value="SHH65374.1"/>
    <property type="molecule type" value="Genomic_DNA"/>
</dbReference>
<proteinExistence type="predicted"/>
<dbReference type="GO" id="GO:0016853">
    <property type="term" value="F:isomerase activity"/>
    <property type="evidence" value="ECO:0007669"/>
    <property type="project" value="UniProtKB-KW"/>
</dbReference>
<evidence type="ECO:0000313" key="2">
    <source>
        <dbReference type="EMBL" id="SHH65374.1"/>
    </source>
</evidence>
<dbReference type="Pfam" id="PF12680">
    <property type="entry name" value="SnoaL_2"/>
    <property type="match status" value="1"/>
</dbReference>
<keyword evidence="3" id="KW-1185">Reference proteome</keyword>
<protein>
    <submittedName>
        <fullName evidence="2">Ketosteroid isomerase-related protein</fullName>
    </submittedName>
</protein>
<dbReference type="InterPro" id="IPR032710">
    <property type="entry name" value="NTF2-like_dom_sf"/>
</dbReference>
<dbReference type="STRING" id="947013.SAMN04488109_4849"/>
<dbReference type="Proteomes" id="UP000184212">
    <property type="component" value="Unassembled WGS sequence"/>
</dbReference>
<evidence type="ECO:0000313" key="3">
    <source>
        <dbReference type="Proteomes" id="UP000184212"/>
    </source>
</evidence>
<evidence type="ECO:0000259" key="1">
    <source>
        <dbReference type="Pfam" id="PF12680"/>
    </source>
</evidence>
<dbReference type="RefSeq" id="WP_073139262.1">
    <property type="nucleotide sequence ID" value="NZ_FQWQ01000003.1"/>
</dbReference>
<dbReference type="InterPro" id="IPR037401">
    <property type="entry name" value="SnoaL-like"/>
</dbReference>
<feature type="domain" description="SnoaL-like" evidence="1">
    <location>
        <begin position="22"/>
        <end position="134"/>
    </location>
</feature>
<sequence length="150" mass="16737">MNPSIHQQERVDVLAKKGTCIEFFSAYQDMDVDRMLGLCAPNGTVSFVPLGADYAGKLHEIGKAVWSALMDAFPDLDNTVKSQQYDEVADAVTCQVVIFGKQEKEFAGLAPKGNGFDSEHIFIFRFDPDGKITDLKIDWDHESFVSQLTR</sequence>
<reference evidence="2 3" key="1">
    <citation type="submission" date="2016-11" db="EMBL/GenBank/DDBJ databases">
        <authorList>
            <person name="Jaros S."/>
            <person name="Januszkiewicz K."/>
            <person name="Wedrychowicz H."/>
        </authorList>
    </citation>
    <scope>NUCLEOTIDE SEQUENCE [LARGE SCALE GENOMIC DNA]</scope>
    <source>
        <strain evidence="2 3">DSM 24574</strain>
    </source>
</reference>
<dbReference type="SUPFAM" id="SSF54427">
    <property type="entry name" value="NTF2-like"/>
    <property type="match status" value="1"/>
</dbReference>
<name>A0A1M5UR33_9BACT</name>
<dbReference type="AlphaFoldDB" id="A0A1M5UR33"/>